<dbReference type="Proteomes" id="UP000189299">
    <property type="component" value="Unassembled WGS sequence"/>
</dbReference>
<dbReference type="SUPFAM" id="SSF55729">
    <property type="entry name" value="Acyl-CoA N-acyltransferases (Nat)"/>
    <property type="match status" value="1"/>
</dbReference>
<dbReference type="STRING" id="53346.A5802_002640"/>
<dbReference type="OrthoDB" id="9789053at2"/>
<gene>
    <name evidence="2" type="ORF">BTN92_02195</name>
</gene>
<protein>
    <submittedName>
        <fullName evidence="2">GNAT family N-acetyltransferase</fullName>
    </submittedName>
</protein>
<evidence type="ECO:0000313" key="3">
    <source>
        <dbReference type="Proteomes" id="UP000189299"/>
    </source>
</evidence>
<dbReference type="Pfam" id="PF13508">
    <property type="entry name" value="Acetyltransf_7"/>
    <property type="match status" value="1"/>
</dbReference>
<dbReference type="PROSITE" id="PS51186">
    <property type="entry name" value="GNAT"/>
    <property type="match status" value="1"/>
</dbReference>
<evidence type="ECO:0000313" key="2">
    <source>
        <dbReference type="EMBL" id="ONN44254.1"/>
    </source>
</evidence>
<name>A0A1V2ULC0_ENTMU</name>
<accession>A0A1V2ULC0</accession>
<dbReference type="GO" id="GO:0016747">
    <property type="term" value="F:acyltransferase activity, transferring groups other than amino-acyl groups"/>
    <property type="evidence" value="ECO:0007669"/>
    <property type="project" value="InterPro"/>
</dbReference>
<dbReference type="CDD" id="cd04301">
    <property type="entry name" value="NAT_SF"/>
    <property type="match status" value="1"/>
</dbReference>
<dbReference type="Gene3D" id="3.40.630.30">
    <property type="match status" value="1"/>
</dbReference>
<dbReference type="EMBL" id="MSTR01000002">
    <property type="protein sequence ID" value="ONN44254.1"/>
    <property type="molecule type" value="Genomic_DNA"/>
</dbReference>
<organism evidence="2 3">
    <name type="scientific">Enterococcus mundtii</name>
    <dbReference type="NCBI Taxonomy" id="53346"/>
    <lineage>
        <taxon>Bacteria</taxon>
        <taxon>Bacillati</taxon>
        <taxon>Bacillota</taxon>
        <taxon>Bacilli</taxon>
        <taxon>Lactobacillales</taxon>
        <taxon>Enterococcaceae</taxon>
        <taxon>Enterococcus</taxon>
    </lineage>
</organism>
<proteinExistence type="predicted"/>
<comment type="caution">
    <text evidence="2">The sequence shown here is derived from an EMBL/GenBank/DDBJ whole genome shotgun (WGS) entry which is preliminary data.</text>
</comment>
<evidence type="ECO:0000259" key="1">
    <source>
        <dbReference type="PROSITE" id="PS51186"/>
    </source>
</evidence>
<dbReference type="InterPro" id="IPR000182">
    <property type="entry name" value="GNAT_dom"/>
</dbReference>
<reference evidence="2 3" key="1">
    <citation type="submission" date="2016-12" db="EMBL/GenBank/DDBJ databases">
        <authorList>
            <person name="Song W.-J."/>
            <person name="Kurnit D.M."/>
        </authorList>
    </citation>
    <scope>NUCLEOTIDE SEQUENCE [LARGE SCALE GENOMIC DNA]</scope>
    <source>
        <strain evidence="2 3">CGB1038-1_S1</strain>
    </source>
</reference>
<dbReference type="AlphaFoldDB" id="A0A1V2ULC0"/>
<dbReference type="InterPro" id="IPR016181">
    <property type="entry name" value="Acyl_CoA_acyltransferase"/>
</dbReference>
<sequence length="154" mass="18065">MNMYQWIKLNEHPELLEETASWFSSKWGIPAEVYAESIRTGIIEKESIPQWYVILDEKGAIVGGAGVIENDFHDRPDLAPNLCALYVEPEHRNQGLAKWILEQTREEMHRLGFKKLYLMTDHTSFYERYDWSFLTMVKEESGTTTRLYQITTTT</sequence>
<keyword evidence="2" id="KW-0808">Transferase</keyword>
<feature type="domain" description="N-acetyltransferase" evidence="1">
    <location>
        <begin position="13"/>
        <end position="154"/>
    </location>
</feature>